<keyword evidence="6" id="KW-1185">Reference proteome</keyword>
<feature type="signal peptide" evidence="4">
    <location>
        <begin position="1"/>
        <end position="29"/>
    </location>
</feature>
<sequence>MKVLSTIRKGILAGAAAALLASVPMAASAEPVTLRVPSWWFGEPGNKDWMEKVVKAFMDENPDIKVEGYNVAYGAYADQMLLEMGSGSPPDVIHLLNMNIGDFLRNDLLLPLDDYIAKSDISKETYSPAQFESPLMVDGHTYGVIQMVANYVPFYNETILKEAGYDKFPDNPKDFLEMAKKTTKAPNQFGYAAMVKPGSYIQTYMDVAQWVIANGGHFAIDGKPTVDDPRNIEAISMFKELFDAGVMPRDVDKSTYRQMWWQGKVGTLFDGSWMMGFAKAGNPDIIKDLRTAPMPWPGHRTAAAFQLWAIPKDAPHPDEAFKLIEFMQSAKWQKEMVGITNAVSPRLNSLPDGYLEANPWFATFQEASDKYAVSIMPAGLELYGNEVLKIIADKVEEILYKNRPVAEAMAEAQAQVVALVKN</sequence>
<comment type="subcellular location">
    <subcellularLocation>
        <location evidence="1">Periplasm</location>
    </subcellularLocation>
</comment>
<evidence type="ECO:0000313" key="6">
    <source>
        <dbReference type="Proteomes" id="UP001144805"/>
    </source>
</evidence>
<reference evidence="5" key="1">
    <citation type="submission" date="2022-11" db="EMBL/GenBank/DDBJ databases">
        <title>Biodiversity and phylogenetic relationships of bacteria.</title>
        <authorList>
            <person name="Machado R.A.R."/>
            <person name="Bhat A."/>
            <person name="Loulou A."/>
            <person name="Kallel S."/>
        </authorList>
    </citation>
    <scope>NUCLEOTIDE SEQUENCE</scope>
    <source>
        <strain evidence="5">K-TC2</strain>
    </source>
</reference>
<protein>
    <submittedName>
        <fullName evidence="5">Sugar ABC transporter substrate-binding protein</fullName>
    </submittedName>
</protein>
<dbReference type="PANTHER" id="PTHR43649:SF12">
    <property type="entry name" value="DIACETYLCHITOBIOSE BINDING PROTEIN DASA"/>
    <property type="match status" value="1"/>
</dbReference>
<dbReference type="InterPro" id="IPR006059">
    <property type="entry name" value="SBP"/>
</dbReference>
<dbReference type="SUPFAM" id="SSF53850">
    <property type="entry name" value="Periplasmic binding protein-like II"/>
    <property type="match status" value="1"/>
</dbReference>
<keyword evidence="4" id="KW-0732">Signal</keyword>
<dbReference type="GO" id="GO:0042597">
    <property type="term" value="C:periplasmic space"/>
    <property type="evidence" value="ECO:0007669"/>
    <property type="project" value="UniProtKB-SubCell"/>
</dbReference>
<evidence type="ECO:0000256" key="4">
    <source>
        <dbReference type="SAM" id="SignalP"/>
    </source>
</evidence>
<dbReference type="AlphaFoldDB" id="A0A9X3E223"/>
<dbReference type="InterPro" id="IPR050490">
    <property type="entry name" value="Bact_solute-bd_prot1"/>
</dbReference>
<organism evidence="5 6">
    <name type="scientific">Kaistia nematophila</name>
    <dbReference type="NCBI Taxonomy" id="2994654"/>
    <lineage>
        <taxon>Bacteria</taxon>
        <taxon>Pseudomonadati</taxon>
        <taxon>Pseudomonadota</taxon>
        <taxon>Alphaproteobacteria</taxon>
        <taxon>Hyphomicrobiales</taxon>
        <taxon>Kaistiaceae</taxon>
        <taxon>Kaistia</taxon>
    </lineage>
</organism>
<evidence type="ECO:0000256" key="2">
    <source>
        <dbReference type="ARBA" id="ARBA00008520"/>
    </source>
</evidence>
<dbReference type="Pfam" id="PF01547">
    <property type="entry name" value="SBP_bac_1"/>
    <property type="match status" value="1"/>
</dbReference>
<gene>
    <name evidence="5" type="ORF">OSH07_13175</name>
</gene>
<dbReference type="PANTHER" id="PTHR43649">
    <property type="entry name" value="ARABINOSE-BINDING PROTEIN-RELATED"/>
    <property type="match status" value="1"/>
</dbReference>
<proteinExistence type="inferred from homology"/>
<dbReference type="Proteomes" id="UP001144805">
    <property type="component" value="Unassembled WGS sequence"/>
</dbReference>
<name>A0A9X3E223_9HYPH</name>
<evidence type="ECO:0000256" key="1">
    <source>
        <dbReference type="ARBA" id="ARBA00004418"/>
    </source>
</evidence>
<evidence type="ECO:0000313" key="5">
    <source>
        <dbReference type="EMBL" id="MCX5570150.1"/>
    </source>
</evidence>
<keyword evidence="3" id="KW-0574">Periplasm</keyword>
<comment type="similarity">
    <text evidence="2">Belongs to the bacterial solute-binding protein 1 family.</text>
</comment>
<feature type="chain" id="PRO_5040895027" evidence="4">
    <location>
        <begin position="30"/>
        <end position="422"/>
    </location>
</feature>
<accession>A0A9X3E223</accession>
<dbReference type="Gene3D" id="3.40.190.10">
    <property type="entry name" value="Periplasmic binding protein-like II"/>
    <property type="match status" value="1"/>
</dbReference>
<dbReference type="EMBL" id="JAPKNK010000005">
    <property type="protein sequence ID" value="MCX5570150.1"/>
    <property type="molecule type" value="Genomic_DNA"/>
</dbReference>
<dbReference type="RefSeq" id="WP_266339122.1">
    <property type="nucleotide sequence ID" value="NZ_JAPKNK010000005.1"/>
</dbReference>
<dbReference type="CDD" id="cd13585">
    <property type="entry name" value="PBP2_TMBP_like"/>
    <property type="match status" value="1"/>
</dbReference>
<comment type="caution">
    <text evidence="5">The sequence shown here is derived from an EMBL/GenBank/DDBJ whole genome shotgun (WGS) entry which is preliminary data.</text>
</comment>
<evidence type="ECO:0000256" key="3">
    <source>
        <dbReference type="ARBA" id="ARBA00022764"/>
    </source>
</evidence>